<proteinExistence type="predicted"/>
<dbReference type="Gene3D" id="3.40.50.150">
    <property type="entry name" value="Vaccinia Virus protein VP39"/>
    <property type="match status" value="1"/>
</dbReference>
<keyword evidence="3" id="KW-1185">Reference proteome</keyword>
<dbReference type="SUPFAM" id="SSF53335">
    <property type="entry name" value="S-adenosyl-L-methionine-dependent methyltransferases"/>
    <property type="match status" value="1"/>
</dbReference>
<name>A0A8H4EFF7_GIGMA</name>
<dbReference type="InterPro" id="IPR041698">
    <property type="entry name" value="Methyltransf_25"/>
</dbReference>
<dbReference type="InterPro" id="IPR029063">
    <property type="entry name" value="SAM-dependent_MTases_sf"/>
</dbReference>
<protein>
    <submittedName>
        <fullName evidence="2">S-adenosyl-L-methionine-dependent methyltransferase</fullName>
    </submittedName>
</protein>
<dbReference type="Proteomes" id="UP000439903">
    <property type="component" value="Unassembled WGS sequence"/>
</dbReference>
<reference evidence="2 3" key="1">
    <citation type="journal article" date="2019" name="Environ. Microbiol.">
        <title>At the nexus of three kingdoms: the genome of the mycorrhizal fungus Gigaspora margarita provides insights into plant, endobacterial and fungal interactions.</title>
        <authorList>
            <person name="Venice F."/>
            <person name="Ghignone S."/>
            <person name="Salvioli di Fossalunga A."/>
            <person name="Amselem J."/>
            <person name="Novero M."/>
            <person name="Xianan X."/>
            <person name="Sedzielewska Toro K."/>
            <person name="Morin E."/>
            <person name="Lipzen A."/>
            <person name="Grigoriev I.V."/>
            <person name="Henrissat B."/>
            <person name="Martin F.M."/>
            <person name="Bonfante P."/>
        </authorList>
    </citation>
    <scope>NUCLEOTIDE SEQUENCE [LARGE SCALE GENOMIC DNA]</scope>
    <source>
        <strain evidence="2 3">BEG34</strain>
    </source>
</reference>
<dbReference type="OrthoDB" id="2013972at2759"/>
<dbReference type="PANTHER" id="PTHR43591:SF24">
    <property type="entry name" value="2-METHOXY-6-POLYPRENYL-1,4-BENZOQUINOL METHYLASE, MITOCHONDRIAL"/>
    <property type="match status" value="1"/>
</dbReference>
<comment type="caution">
    <text evidence="2">The sequence shown here is derived from an EMBL/GenBank/DDBJ whole genome shotgun (WGS) entry which is preliminary data.</text>
</comment>
<organism evidence="2 3">
    <name type="scientific">Gigaspora margarita</name>
    <dbReference type="NCBI Taxonomy" id="4874"/>
    <lineage>
        <taxon>Eukaryota</taxon>
        <taxon>Fungi</taxon>
        <taxon>Fungi incertae sedis</taxon>
        <taxon>Mucoromycota</taxon>
        <taxon>Glomeromycotina</taxon>
        <taxon>Glomeromycetes</taxon>
        <taxon>Diversisporales</taxon>
        <taxon>Gigasporaceae</taxon>
        <taxon>Gigaspora</taxon>
    </lineage>
</organism>
<dbReference type="AlphaFoldDB" id="A0A8H4EFF7"/>
<dbReference type="GO" id="GO:0008168">
    <property type="term" value="F:methyltransferase activity"/>
    <property type="evidence" value="ECO:0007669"/>
    <property type="project" value="UniProtKB-KW"/>
</dbReference>
<dbReference type="CDD" id="cd02440">
    <property type="entry name" value="AdoMet_MTases"/>
    <property type="match status" value="1"/>
</dbReference>
<sequence>MKSYNTQDFSFISDNSKDNRKHSSTSIKVDATNNKVEDKNEVISLLDKFKKIDGRDFFDIEDLNYVLPSDKLEAERANLSYILRKHLWRSNYSSPITEMLEKGGAKILDIGCGSGDWIIDMAIEYPSSTFIGIDVDSSFFPPIDKCPPNVCFLTCNVTYGIPFPKETFDFVFMSMMFAAFTEPQWSDLFEDIVRVLKYDGWVESLEPTYIQNMGKVTKWIDDAFVKASMKERGVNVHICDMISKFFELNVELTNIQCIRLECPMGDWCGCFGKYSLNNFIKLLQSMVIVPQYMGITHDEYAKLLNDVVIESNENKAYSYQQRCFAKKTLFT</sequence>
<dbReference type="PANTHER" id="PTHR43591">
    <property type="entry name" value="METHYLTRANSFERASE"/>
    <property type="match status" value="1"/>
</dbReference>
<keyword evidence="2" id="KW-0489">Methyltransferase</keyword>
<gene>
    <name evidence="2" type="ORF">F8M41_024223</name>
</gene>
<keyword evidence="2" id="KW-0808">Transferase</keyword>
<evidence type="ECO:0000313" key="2">
    <source>
        <dbReference type="EMBL" id="KAF0477721.1"/>
    </source>
</evidence>
<dbReference type="Pfam" id="PF13649">
    <property type="entry name" value="Methyltransf_25"/>
    <property type="match status" value="1"/>
</dbReference>
<dbReference type="GO" id="GO:0032259">
    <property type="term" value="P:methylation"/>
    <property type="evidence" value="ECO:0007669"/>
    <property type="project" value="UniProtKB-KW"/>
</dbReference>
<evidence type="ECO:0000259" key="1">
    <source>
        <dbReference type="Pfam" id="PF13649"/>
    </source>
</evidence>
<dbReference type="EMBL" id="WTPW01000815">
    <property type="protein sequence ID" value="KAF0477721.1"/>
    <property type="molecule type" value="Genomic_DNA"/>
</dbReference>
<feature type="domain" description="Methyltransferase" evidence="1">
    <location>
        <begin position="107"/>
        <end position="200"/>
    </location>
</feature>
<accession>A0A8H4EFF7</accession>
<evidence type="ECO:0000313" key="3">
    <source>
        <dbReference type="Proteomes" id="UP000439903"/>
    </source>
</evidence>